<keyword evidence="10 11" id="KW-0325">Glycoprotein</keyword>
<feature type="domain" description="Galactosyltransferase N-terminal" evidence="13">
    <location>
        <begin position="127"/>
        <end position="246"/>
    </location>
</feature>
<organism evidence="14 15">
    <name type="scientific">Schistosoma mekongi</name>
    <name type="common">Parasitic worm</name>
    <dbReference type="NCBI Taxonomy" id="38744"/>
    <lineage>
        <taxon>Eukaryota</taxon>
        <taxon>Metazoa</taxon>
        <taxon>Spiralia</taxon>
        <taxon>Lophotrochozoa</taxon>
        <taxon>Platyhelminthes</taxon>
        <taxon>Trematoda</taxon>
        <taxon>Digenea</taxon>
        <taxon>Strigeidida</taxon>
        <taxon>Schistosomatoidea</taxon>
        <taxon>Schistosomatidae</taxon>
        <taxon>Schistosoma</taxon>
    </lineage>
</organism>
<comment type="function">
    <text evidence="11">Catalyses the transfer of galactose onto proteins or lipids.</text>
</comment>
<evidence type="ECO:0000256" key="9">
    <source>
        <dbReference type="ARBA" id="ARBA00023136"/>
    </source>
</evidence>
<dbReference type="PANTHER" id="PTHR19300:SF57">
    <property type="entry name" value="BETA-1,4-N-ACETYLGALACTOSAMINYLTRANSFERASE"/>
    <property type="match status" value="1"/>
</dbReference>
<keyword evidence="5 11" id="KW-0808">Transferase</keyword>
<dbReference type="EMBL" id="JALJAT010000001">
    <property type="protein sequence ID" value="KAK4474955.1"/>
    <property type="molecule type" value="Genomic_DNA"/>
</dbReference>
<protein>
    <recommendedName>
        <fullName evidence="11">Beta-1,4-galactosyltransferase</fullName>
        <ecNumber evidence="11">2.4.1.-</ecNumber>
    </recommendedName>
</protein>
<dbReference type="Pfam" id="PF02709">
    <property type="entry name" value="Glyco_transf_7C"/>
    <property type="match status" value="1"/>
</dbReference>
<evidence type="ECO:0000259" key="12">
    <source>
        <dbReference type="Pfam" id="PF02709"/>
    </source>
</evidence>
<comment type="similarity">
    <text evidence="3 11">Belongs to the glycosyltransferase 7 family.</text>
</comment>
<dbReference type="GO" id="GO:0033842">
    <property type="term" value="F:N-acetyl-beta-glucosaminyl-derivative 4-beta-N-acetylgalactosaminyltransferase activity"/>
    <property type="evidence" value="ECO:0007669"/>
    <property type="project" value="TreeGrafter"/>
</dbReference>
<dbReference type="GO" id="GO:0008378">
    <property type="term" value="F:galactosyltransferase activity"/>
    <property type="evidence" value="ECO:0007669"/>
    <property type="project" value="TreeGrafter"/>
</dbReference>
<dbReference type="GO" id="GO:0006688">
    <property type="term" value="P:glycosphingolipid biosynthetic process"/>
    <property type="evidence" value="ECO:0007669"/>
    <property type="project" value="TreeGrafter"/>
</dbReference>
<comment type="subcellular location">
    <subcellularLocation>
        <location evidence="1">Membrane</location>
        <topology evidence="1">Single-pass type II membrane protein</topology>
    </subcellularLocation>
</comment>
<comment type="pathway">
    <text evidence="2 11">Protein modification; protein glycosylation.</text>
</comment>
<dbReference type="PRINTS" id="PR02050">
    <property type="entry name" value="B14GALTRFASE"/>
</dbReference>
<dbReference type="EC" id="2.4.1.-" evidence="11"/>
<keyword evidence="8" id="KW-1133">Transmembrane helix</keyword>
<dbReference type="CDD" id="cd00899">
    <property type="entry name" value="b4GalT"/>
    <property type="match status" value="1"/>
</dbReference>
<evidence type="ECO:0000256" key="1">
    <source>
        <dbReference type="ARBA" id="ARBA00004606"/>
    </source>
</evidence>
<evidence type="ECO:0000256" key="11">
    <source>
        <dbReference type="RuleBase" id="RU368121"/>
    </source>
</evidence>
<evidence type="ECO:0000313" key="15">
    <source>
        <dbReference type="Proteomes" id="UP001292079"/>
    </source>
</evidence>
<dbReference type="InterPro" id="IPR029044">
    <property type="entry name" value="Nucleotide-diphossugar_trans"/>
</dbReference>
<evidence type="ECO:0000256" key="3">
    <source>
        <dbReference type="ARBA" id="ARBA00005735"/>
    </source>
</evidence>
<keyword evidence="4 11" id="KW-0328">Glycosyltransferase</keyword>
<evidence type="ECO:0000256" key="7">
    <source>
        <dbReference type="ARBA" id="ARBA00022968"/>
    </source>
</evidence>
<dbReference type="GO" id="GO:0016020">
    <property type="term" value="C:membrane"/>
    <property type="evidence" value="ECO:0007669"/>
    <property type="project" value="UniProtKB-SubCell"/>
</dbReference>
<dbReference type="SUPFAM" id="SSF53448">
    <property type="entry name" value="Nucleotide-diphospho-sugar transferases"/>
    <property type="match status" value="1"/>
</dbReference>
<evidence type="ECO:0000313" key="14">
    <source>
        <dbReference type="EMBL" id="KAK4474955.1"/>
    </source>
</evidence>
<keyword evidence="9" id="KW-0472">Membrane</keyword>
<dbReference type="GO" id="GO:0005794">
    <property type="term" value="C:Golgi apparatus"/>
    <property type="evidence" value="ECO:0007669"/>
    <property type="project" value="TreeGrafter"/>
</dbReference>
<dbReference type="PANTHER" id="PTHR19300">
    <property type="entry name" value="BETA-1,4-GALACTOSYLTRANSFERASE"/>
    <property type="match status" value="1"/>
</dbReference>
<proteinExistence type="inferred from homology"/>
<dbReference type="Gene3D" id="3.90.550.10">
    <property type="entry name" value="Spore Coat Polysaccharide Biosynthesis Protein SpsA, Chain A"/>
    <property type="match status" value="1"/>
</dbReference>
<feature type="domain" description="Galactosyltransferase C-terminal" evidence="12">
    <location>
        <begin position="251"/>
        <end position="327"/>
    </location>
</feature>
<dbReference type="InterPro" id="IPR027791">
    <property type="entry name" value="Galactosyl_T_C"/>
</dbReference>
<dbReference type="InterPro" id="IPR027995">
    <property type="entry name" value="Galactosyl_T_N"/>
</dbReference>
<gene>
    <name evidence="14" type="ORF">MN116_002059</name>
</gene>
<keyword evidence="7 11" id="KW-0735">Signal-anchor</keyword>
<reference evidence="14" key="1">
    <citation type="submission" date="2022-04" db="EMBL/GenBank/DDBJ databases">
        <authorList>
            <person name="Xu L."/>
            <person name="Lv Z."/>
        </authorList>
    </citation>
    <scope>NUCLEOTIDE SEQUENCE</scope>
    <source>
        <strain evidence="14">LV_2022a</strain>
    </source>
</reference>
<evidence type="ECO:0000256" key="10">
    <source>
        <dbReference type="ARBA" id="ARBA00023180"/>
    </source>
</evidence>
<evidence type="ECO:0000256" key="5">
    <source>
        <dbReference type="ARBA" id="ARBA00022679"/>
    </source>
</evidence>
<evidence type="ECO:0000256" key="4">
    <source>
        <dbReference type="ARBA" id="ARBA00022676"/>
    </source>
</evidence>
<evidence type="ECO:0000259" key="13">
    <source>
        <dbReference type="Pfam" id="PF13733"/>
    </source>
</evidence>
<keyword evidence="6" id="KW-0812">Transmembrane</keyword>
<accession>A0AAE2D9D6</accession>
<dbReference type="GO" id="GO:0005975">
    <property type="term" value="P:carbohydrate metabolic process"/>
    <property type="evidence" value="ECO:0007669"/>
    <property type="project" value="InterPro"/>
</dbReference>
<reference evidence="14" key="2">
    <citation type="journal article" date="2023" name="Infect Dis Poverty">
        <title>Chromosome-scale genome of the human blood fluke Schistosoma mekongi and its implications for public health.</title>
        <authorList>
            <person name="Zhou M."/>
            <person name="Xu L."/>
            <person name="Xu D."/>
            <person name="Chen W."/>
            <person name="Khan J."/>
            <person name="Hu Y."/>
            <person name="Huang H."/>
            <person name="Wei H."/>
            <person name="Zhang Y."/>
            <person name="Chusongsang P."/>
            <person name="Tanasarnprasert K."/>
            <person name="Hu X."/>
            <person name="Limpanont Y."/>
            <person name="Lv Z."/>
        </authorList>
    </citation>
    <scope>NUCLEOTIDE SEQUENCE</scope>
    <source>
        <strain evidence="14">LV_2022a</strain>
    </source>
</reference>
<sequence length="385" mass="44682">MINCKMSLSSRVKCLLMMLLSVAAVHLFYSWSAKFTVNTPVFIINYTSHDVPFTEVFCQRSKYLQVGRLKISTKALFWSQIQYKYALSQPVDFIVANSSSTNFNSQQIFASLYIKHNPTKIHNLIDSNSTLKNTTDMNDNVIDYTLPNIWSPVGCSTSLSTAIIIPYRKREQHLRVIIDYMHGFLRHQKIPYTVFVIEQLGNGKFNRGSLLNAGFLEVSKFKEYHCFILHDVDKLPEDDRILYTCDLSPAHLSPLLSTFDYKLLYDRFFGGVVAFTREQYQKINGFSNLYEGWGGEDGDLLMRVEQYGYKLNRPSLEVGRYYAIEHKIDNLNERNPHRYKLLEVANKRFKTDGLNSLKYKVTQSKSMYGGLVYWISINFPDKKEK</sequence>
<dbReference type="AlphaFoldDB" id="A0AAE2D9D6"/>
<dbReference type="Proteomes" id="UP001292079">
    <property type="component" value="Unassembled WGS sequence"/>
</dbReference>
<name>A0AAE2D9D6_SCHME</name>
<dbReference type="InterPro" id="IPR003859">
    <property type="entry name" value="Galactosyl_T"/>
</dbReference>
<dbReference type="Pfam" id="PF13733">
    <property type="entry name" value="Glyco_transf_7N"/>
    <property type="match status" value="1"/>
</dbReference>
<evidence type="ECO:0000256" key="8">
    <source>
        <dbReference type="ARBA" id="ARBA00022989"/>
    </source>
</evidence>
<evidence type="ECO:0000256" key="2">
    <source>
        <dbReference type="ARBA" id="ARBA00004922"/>
    </source>
</evidence>
<keyword evidence="15" id="KW-1185">Reference proteome</keyword>
<comment type="caution">
    <text evidence="14">The sequence shown here is derived from an EMBL/GenBank/DDBJ whole genome shotgun (WGS) entry which is preliminary data.</text>
</comment>
<evidence type="ECO:0000256" key="6">
    <source>
        <dbReference type="ARBA" id="ARBA00022692"/>
    </source>
</evidence>